<dbReference type="GO" id="GO:0005829">
    <property type="term" value="C:cytosol"/>
    <property type="evidence" value="ECO:0007669"/>
    <property type="project" value="TreeGrafter"/>
</dbReference>
<dbReference type="InterPro" id="IPR001412">
    <property type="entry name" value="aa-tRNA-synth_I_CS"/>
</dbReference>
<dbReference type="SUPFAM" id="SSF52374">
    <property type="entry name" value="Nucleotidylyl transferase"/>
    <property type="match status" value="1"/>
</dbReference>
<evidence type="ECO:0000313" key="8">
    <source>
        <dbReference type="EMBL" id="OHA90189.1"/>
    </source>
</evidence>
<evidence type="ECO:0000256" key="6">
    <source>
        <dbReference type="RuleBase" id="RU363037"/>
    </source>
</evidence>
<dbReference type="GO" id="GO:0005524">
    <property type="term" value="F:ATP binding"/>
    <property type="evidence" value="ECO:0007669"/>
    <property type="project" value="UniProtKB-KW"/>
</dbReference>
<keyword evidence="2 6" id="KW-0547">Nucleotide-binding</keyword>
<dbReference type="Proteomes" id="UP000177746">
    <property type="component" value="Unassembled WGS sequence"/>
</dbReference>
<evidence type="ECO:0000256" key="2">
    <source>
        <dbReference type="ARBA" id="ARBA00022741"/>
    </source>
</evidence>
<evidence type="ECO:0000256" key="5">
    <source>
        <dbReference type="ARBA" id="ARBA00023146"/>
    </source>
</evidence>
<dbReference type="Gene3D" id="1.10.1160.10">
    <property type="entry name" value="Glutamyl-trna Synthetase, Domain 2"/>
    <property type="match status" value="1"/>
</dbReference>
<evidence type="ECO:0000259" key="7">
    <source>
        <dbReference type="Pfam" id="PF00749"/>
    </source>
</evidence>
<keyword evidence="4 6" id="KW-0648">Protein biosynthesis</keyword>
<comment type="caution">
    <text evidence="8">The sequence shown here is derived from an EMBL/GenBank/DDBJ whole genome shotgun (WGS) entry which is preliminary data.</text>
</comment>
<name>A0A1G2T026_9BACT</name>
<dbReference type="AlphaFoldDB" id="A0A1G2T026"/>
<dbReference type="InterPro" id="IPR020061">
    <property type="entry name" value="Glu_tRNA_lig_a-bdl"/>
</dbReference>
<dbReference type="InterPro" id="IPR020058">
    <property type="entry name" value="Glu/Gln-tRNA-synth_Ib_cat-dom"/>
</dbReference>
<dbReference type="CDD" id="cd00808">
    <property type="entry name" value="GluRS_core"/>
    <property type="match status" value="1"/>
</dbReference>
<dbReference type="PANTHER" id="PTHR43311">
    <property type="entry name" value="GLUTAMATE--TRNA LIGASE"/>
    <property type="match status" value="1"/>
</dbReference>
<keyword evidence="1 6" id="KW-0436">Ligase</keyword>
<organism evidence="8 9">
    <name type="scientific">Candidatus Zambryskibacteria bacterium RIFCSPHIGHO2_01_FULL_46_30</name>
    <dbReference type="NCBI Taxonomy" id="1802739"/>
    <lineage>
        <taxon>Bacteria</taxon>
        <taxon>Candidatus Zambryskiibacteriota</taxon>
    </lineage>
</organism>
<accession>A0A1G2T026</accession>
<reference evidence="8 9" key="1">
    <citation type="journal article" date="2016" name="Nat. Commun.">
        <title>Thousands of microbial genomes shed light on interconnected biogeochemical processes in an aquifer system.</title>
        <authorList>
            <person name="Anantharaman K."/>
            <person name="Brown C.T."/>
            <person name="Hug L.A."/>
            <person name="Sharon I."/>
            <person name="Castelle C.J."/>
            <person name="Probst A.J."/>
            <person name="Thomas B.C."/>
            <person name="Singh A."/>
            <person name="Wilkins M.J."/>
            <person name="Karaoz U."/>
            <person name="Brodie E.L."/>
            <person name="Williams K.H."/>
            <person name="Hubbard S.S."/>
            <person name="Banfield J.F."/>
        </authorList>
    </citation>
    <scope>NUCLEOTIDE SEQUENCE [LARGE SCALE GENOMIC DNA]</scope>
</reference>
<proteinExistence type="inferred from homology"/>
<dbReference type="Pfam" id="PF00749">
    <property type="entry name" value="tRNA-synt_1c"/>
    <property type="match status" value="2"/>
</dbReference>
<evidence type="ECO:0000313" key="9">
    <source>
        <dbReference type="Proteomes" id="UP000177746"/>
    </source>
</evidence>
<gene>
    <name evidence="8" type="ORF">A2665_01240</name>
</gene>
<dbReference type="PROSITE" id="PS00178">
    <property type="entry name" value="AA_TRNA_LIGASE_I"/>
    <property type="match status" value="1"/>
</dbReference>
<evidence type="ECO:0000256" key="1">
    <source>
        <dbReference type="ARBA" id="ARBA00022598"/>
    </source>
</evidence>
<keyword evidence="3 6" id="KW-0067">ATP-binding</keyword>
<dbReference type="Gene3D" id="3.90.800.10">
    <property type="entry name" value="Glutamyl-tRNA Synthetase, Domain 3"/>
    <property type="match status" value="1"/>
</dbReference>
<dbReference type="Gene3D" id="3.40.50.620">
    <property type="entry name" value="HUPs"/>
    <property type="match status" value="2"/>
</dbReference>
<feature type="domain" description="Glutamyl/glutaminyl-tRNA synthetase class Ib catalytic" evidence="7">
    <location>
        <begin position="109"/>
        <end position="281"/>
    </location>
</feature>
<dbReference type="InterPro" id="IPR014729">
    <property type="entry name" value="Rossmann-like_a/b/a_fold"/>
</dbReference>
<dbReference type="InterPro" id="IPR000924">
    <property type="entry name" value="Glu/Gln-tRNA-synth"/>
</dbReference>
<feature type="domain" description="Glutamyl/glutaminyl-tRNA synthetase class Ib catalytic" evidence="7">
    <location>
        <begin position="7"/>
        <end position="106"/>
    </location>
</feature>
<evidence type="ECO:0000256" key="4">
    <source>
        <dbReference type="ARBA" id="ARBA00022917"/>
    </source>
</evidence>
<sequence>MRETAKKIITRFPPSPTGPLHIGNVRTALFNYLYARQNNGRFIVRIEDTDKARSKKEYEESILESLQWLGLERDGELWHQSERTEIYKKYLQRLIDENKAYVSTETLGENREVVRFRNPNKSVKFDDLIRGVVEFNTTELGDFVIAKSVDEPLYHLAVVIDDFESGITHVIRGEDHISNTPRQILIQEAIGAPRPLYAHLPLILAQDRSKLSKRKHGESVSLDYYRHKGYSRDAIINYLALLGWNPGTEQEIFTLGELINVFDLKRVHKGGAIFDEKKLAWVNRKHFNLGKTRNK</sequence>
<evidence type="ECO:0000256" key="3">
    <source>
        <dbReference type="ARBA" id="ARBA00022840"/>
    </source>
</evidence>
<protein>
    <recommendedName>
        <fullName evidence="7">Glutamyl/glutaminyl-tRNA synthetase class Ib catalytic domain-containing protein</fullName>
    </recommendedName>
</protein>
<dbReference type="GO" id="GO:0006424">
    <property type="term" value="P:glutamyl-tRNA aminoacylation"/>
    <property type="evidence" value="ECO:0007669"/>
    <property type="project" value="InterPro"/>
</dbReference>
<keyword evidence="5 6" id="KW-0030">Aminoacyl-tRNA synthetase</keyword>
<dbReference type="EMBL" id="MHVI01000034">
    <property type="protein sequence ID" value="OHA90189.1"/>
    <property type="molecule type" value="Genomic_DNA"/>
</dbReference>
<dbReference type="GO" id="GO:0008270">
    <property type="term" value="F:zinc ion binding"/>
    <property type="evidence" value="ECO:0007669"/>
    <property type="project" value="InterPro"/>
</dbReference>
<dbReference type="InterPro" id="IPR033910">
    <property type="entry name" value="GluRS_core"/>
</dbReference>
<comment type="similarity">
    <text evidence="6">Belongs to the class-I aminoacyl-tRNA synthetase family.</text>
</comment>
<dbReference type="InterPro" id="IPR049940">
    <property type="entry name" value="GluQ/Sye"/>
</dbReference>
<dbReference type="PRINTS" id="PR00987">
    <property type="entry name" value="TRNASYNTHGLU"/>
</dbReference>
<dbReference type="GO" id="GO:0004818">
    <property type="term" value="F:glutamate-tRNA ligase activity"/>
    <property type="evidence" value="ECO:0007669"/>
    <property type="project" value="TreeGrafter"/>
</dbReference>
<dbReference type="PANTHER" id="PTHR43311:SF2">
    <property type="entry name" value="GLUTAMATE--TRNA LIGASE, MITOCHONDRIAL-RELATED"/>
    <property type="match status" value="1"/>
</dbReference>